<dbReference type="PROSITE" id="PS51257">
    <property type="entry name" value="PROKAR_LIPOPROTEIN"/>
    <property type="match status" value="1"/>
</dbReference>
<proteinExistence type="predicted"/>
<evidence type="ECO:0008006" key="3">
    <source>
        <dbReference type="Google" id="ProtNLM"/>
    </source>
</evidence>
<gene>
    <name evidence="1" type="ORF">F0145_19420</name>
</gene>
<sequence length="128" mass="15004">MKRLFLVAFAISIMAFSCEKEEGNFEPLSNICSVKNPVEELGWLKEEIQSRERTDSEIYKYFYILQAEYNQQTVFIYDNCCPMCSSVTPVYNCQGKLLFYLSNKPEESKRIKNAKIIWKPNNFACPEK</sequence>
<dbReference type="AlphaFoldDB" id="A0A5M6D4F6"/>
<reference evidence="1 2" key="1">
    <citation type="submission" date="2019-09" db="EMBL/GenBank/DDBJ databases">
        <title>Genome sequence and assembly of Adhaeribacter sp.</title>
        <authorList>
            <person name="Chhetri G."/>
        </authorList>
    </citation>
    <scope>NUCLEOTIDE SEQUENCE [LARGE SCALE GENOMIC DNA]</scope>
    <source>
        <strain evidence="1 2">DK36</strain>
    </source>
</reference>
<evidence type="ECO:0000313" key="2">
    <source>
        <dbReference type="Proteomes" id="UP000323426"/>
    </source>
</evidence>
<keyword evidence="2" id="KW-1185">Reference proteome</keyword>
<accession>A0A5M6D4F6</accession>
<protein>
    <recommendedName>
        <fullName evidence="3">Lipoprotein</fullName>
    </recommendedName>
</protein>
<dbReference type="RefSeq" id="WP_150091067.1">
    <property type="nucleotide sequence ID" value="NZ_VWSF01000018.1"/>
</dbReference>
<evidence type="ECO:0000313" key="1">
    <source>
        <dbReference type="EMBL" id="KAA5542398.1"/>
    </source>
</evidence>
<dbReference type="EMBL" id="VWSF01000018">
    <property type="protein sequence ID" value="KAA5542398.1"/>
    <property type="molecule type" value="Genomic_DNA"/>
</dbReference>
<name>A0A5M6D4F6_9BACT</name>
<organism evidence="1 2">
    <name type="scientific">Adhaeribacter rhizoryzae</name>
    <dbReference type="NCBI Taxonomy" id="2607907"/>
    <lineage>
        <taxon>Bacteria</taxon>
        <taxon>Pseudomonadati</taxon>
        <taxon>Bacteroidota</taxon>
        <taxon>Cytophagia</taxon>
        <taxon>Cytophagales</taxon>
        <taxon>Hymenobacteraceae</taxon>
        <taxon>Adhaeribacter</taxon>
    </lineage>
</organism>
<dbReference type="Proteomes" id="UP000323426">
    <property type="component" value="Unassembled WGS sequence"/>
</dbReference>
<comment type="caution">
    <text evidence="1">The sequence shown here is derived from an EMBL/GenBank/DDBJ whole genome shotgun (WGS) entry which is preliminary data.</text>
</comment>